<comment type="caution">
    <text evidence="2">The sequence shown here is derived from an EMBL/GenBank/DDBJ whole genome shotgun (WGS) entry which is preliminary data.</text>
</comment>
<reference evidence="2 3" key="1">
    <citation type="journal article" date="2024" name="G3 (Bethesda)">
        <title>Genome assembly of Hibiscus sabdariffa L. provides insights into metabolisms of medicinal natural products.</title>
        <authorList>
            <person name="Kim T."/>
        </authorList>
    </citation>
    <scope>NUCLEOTIDE SEQUENCE [LARGE SCALE GENOMIC DNA]</scope>
    <source>
        <strain evidence="2">TK-2024</strain>
        <tissue evidence="2">Old leaves</tissue>
    </source>
</reference>
<evidence type="ECO:0000313" key="3">
    <source>
        <dbReference type="Proteomes" id="UP001396334"/>
    </source>
</evidence>
<keyword evidence="3" id="KW-1185">Reference proteome</keyword>
<protein>
    <recommendedName>
        <fullName evidence="1">Post-SET domain-containing protein</fullName>
    </recommendedName>
</protein>
<name>A0ABR2TZP2_9ROSI</name>
<dbReference type="EMBL" id="JBBPBN010000003">
    <property type="protein sequence ID" value="KAK9042857.1"/>
    <property type="molecule type" value="Genomic_DNA"/>
</dbReference>
<evidence type="ECO:0000313" key="2">
    <source>
        <dbReference type="EMBL" id="KAK9042857.1"/>
    </source>
</evidence>
<gene>
    <name evidence="2" type="ORF">V6N11_071212</name>
</gene>
<dbReference type="Proteomes" id="UP001396334">
    <property type="component" value="Unassembled WGS sequence"/>
</dbReference>
<dbReference type="PROSITE" id="PS50868">
    <property type="entry name" value="POST_SET"/>
    <property type="match status" value="1"/>
</dbReference>
<sequence length="73" mass="8133">MTASCWGICSTMCCREKLAPNSWPRSRGFDSSLRFVQFGPEVKCHCGASNCQGFCLMNHVCVHQMLFLLADSP</sequence>
<accession>A0ABR2TZP2</accession>
<feature type="domain" description="Post-SET" evidence="1">
    <location>
        <begin position="40"/>
        <end position="56"/>
    </location>
</feature>
<proteinExistence type="predicted"/>
<evidence type="ECO:0000259" key="1">
    <source>
        <dbReference type="PROSITE" id="PS50868"/>
    </source>
</evidence>
<organism evidence="2 3">
    <name type="scientific">Hibiscus sabdariffa</name>
    <name type="common">roselle</name>
    <dbReference type="NCBI Taxonomy" id="183260"/>
    <lineage>
        <taxon>Eukaryota</taxon>
        <taxon>Viridiplantae</taxon>
        <taxon>Streptophyta</taxon>
        <taxon>Embryophyta</taxon>
        <taxon>Tracheophyta</taxon>
        <taxon>Spermatophyta</taxon>
        <taxon>Magnoliopsida</taxon>
        <taxon>eudicotyledons</taxon>
        <taxon>Gunneridae</taxon>
        <taxon>Pentapetalae</taxon>
        <taxon>rosids</taxon>
        <taxon>malvids</taxon>
        <taxon>Malvales</taxon>
        <taxon>Malvaceae</taxon>
        <taxon>Malvoideae</taxon>
        <taxon>Hibiscus</taxon>
    </lineage>
</organism>
<dbReference type="InterPro" id="IPR003616">
    <property type="entry name" value="Post-SET_dom"/>
</dbReference>